<evidence type="ECO:0000259" key="1">
    <source>
        <dbReference type="Pfam" id="PF20586"/>
    </source>
</evidence>
<feature type="domain" description="DUF6788" evidence="1">
    <location>
        <begin position="28"/>
        <end position="51"/>
    </location>
</feature>
<dbReference type="EMBL" id="BARW01018027">
    <property type="protein sequence ID" value="GAI94108.1"/>
    <property type="molecule type" value="Genomic_DNA"/>
</dbReference>
<name>X1SME6_9ZZZZ</name>
<reference evidence="2" key="1">
    <citation type="journal article" date="2014" name="Front. Microbiol.">
        <title>High frequency of phylogenetically diverse reductive dehalogenase-homologous genes in deep subseafloor sedimentary metagenomes.</title>
        <authorList>
            <person name="Kawai M."/>
            <person name="Futagami T."/>
            <person name="Toyoda A."/>
            <person name="Takaki Y."/>
            <person name="Nishi S."/>
            <person name="Hori S."/>
            <person name="Arai W."/>
            <person name="Tsubouchi T."/>
            <person name="Morono Y."/>
            <person name="Uchiyama I."/>
            <person name="Ito T."/>
            <person name="Fujiyama A."/>
            <person name="Inagaki F."/>
            <person name="Takami H."/>
        </authorList>
    </citation>
    <scope>NUCLEOTIDE SEQUENCE</scope>
    <source>
        <strain evidence="2">Expedition CK06-06</strain>
    </source>
</reference>
<dbReference type="AlphaFoldDB" id="X1SME6"/>
<organism evidence="2">
    <name type="scientific">marine sediment metagenome</name>
    <dbReference type="NCBI Taxonomy" id="412755"/>
    <lineage>
        <taxon>unclassified sequences</taxon>
        <taxon>metagenomes</taxon>
        <taxon>ecological metagenomes</taxon>
    </lineage>
</organism>
<protein>
    <recommendedName>
        <fullName evidence="1">DUF6788 domain-containing protein</fullName>
    </recommendedName>
</protein>
<evidence type="ECO:0000313" key="2">
    <source>
        <dbReference type="EMBL" id="GAI94108.1"/>
    </source>
</evidence>
<dbReference type="InterPro" id="IPR046738">
    <property type="entry name" value="DUF6788"/>
</dbReference>
<comment type="caution">
    <text evidence="2">The sequence shown here is derived from an EMBL/GenBank/DDBJ whole genome shotgun (WGS) entry which is preliminary data.</text>
</comment>
<gene>
    <name evidence="2" type="ORF">S12H4_30957</name>
</gene>
<sequence>MKQGIEEKITRVYQHYEIRKTGRKRLICGPYWFGYWQENGKQRRVYIGKEMPAGLKYLIDGRFKKPGYKNYAWPGRAR</sequence>
<accession>X1SME6</accession>
<proteinExistence type="predicted"/>
<dbReference type="Pfam" id="PF20586">
    <property type="entry name" value="DUF6788"/>
    <property type="match status" value="1"/>
</dbReference>